<evidence type="ECO:0000313" key="2">
    <source>
        <dbReference type="Proteomes" id="UP001164746"/>
    </source>
</evidence>
<proteinExistence type="predicted"/>
<organism evidence="1 2">
    <name type="scientific">Mya arenaria</name>
    <name type="common">Soft-shell clam</name>
    <dbReference type="NCBI Taxonomy" id="6604"/>
    <lineage>
        <taxon>Eukaryota</taxon>
        <taxon>Metazoa</taxon>
        <taxon>Spiralia</taxon>
        <taxon>Lophotrochozoa</taxon>
        <taxon>Mollusca</taxon>
        <taxon>Bivalvia</taxon>
        <taxon>Autobranchia</taxon>
        <taxon>Heteroconchia</taxon>
        <taxon>Euheterodonta</taxon>
        <taxon>Imparidentia</taxon>
        <taxon>Neoheterodontei</taxon>
        <taxon>Myida</taxon>
        <taxon>Myoidea</taxon>
        <taxon>Myidae</taxon>
        <taxon>Mya</taxon>
    </lineage>
</organism>
<protein>
    <submittedName>
        <fullName evidence="1">Uncharacterized protein</fullName>
    </submittedName>
</protein>
<reference evidence="1" key="1">
    <citation type="submission" date="2022-11" db="EMBL/GenBank/DDBJ databases">
        <title>Centuries of genome instability and evolution in soft-shell clam transmissible cancer (bioRxiv).</title>
        <authorList>
            <person name="Hart S.F.M."/>
            <person name="Yonemitsu M.A."/>
            <person name="Giersch R.M."/>
            <person name="Beal B.F."/>
            <person name="Arriagada G."/>
            <person name="Davis B.W."/>
            <person name="Ostrander E.A."/>
            <person name="Goff S.P."/>
            <person name="Metzger M.J."/>
        </authorList>
    </citation>
    <scope>NUCLEOTIDE SEQUENCE</scope>
    <source>
        <strain evidence="1">MELC-2E11</strain>
        <tissue evidence="1">Siphon/mantle</tissue>
    </source>
</reference>
<accession>A0ABY7ER80</accession>
<keyword evidence="2" id="KW-1185">Reference proteome</keyword>
<dbReference type="Proteomes" id="UP001164746">
    <property type="component" value="Chromosome 8"/>
</dbReference>
<name>A0ABY7ER80_MYAAR</name>
<dbReference type="EMBL" id="CP111019">
    <property type="protein sequence ID" value="WAR11627.1"/>
    <property type="molecule type" value="Genomic_DNA"/>
</dbReference>
<gene>
    <name evidence="1" type="ORF">MAR_025807</name>
</gene>
<evidence type="ECO:0000313" key="1">
    <source>
        <dbReference type="EMBL" id="WAR11627.1"/>
    </source>
</evidence>
<sequence>MSMEKRLDTLVSPDDLIIVPRTFGGLKNQLRDIHDKLDRHKQLMDRYLVTDSGLTSDDMQGKSIYYIVYHYNRD</sequence>